<evidence type="ECO:0000313" key="1">
    <source>
        <dbReference type="EMBL" id="KAL3957582.1"/>
    </source>
</evidence>
<comment type="caution">
    <text evidence="1">The sequence shown here is derived from an EMBL/GenBank/DDBJ whole genome shotgun (WGS) entry which is preliminary data.</text>
</comment>
<proteinExistence type="predicted"/>
<accession>A0ACC4DNB3</accession>
<name>A0ACC4DNB3_PURLI</name>
<evidence type="ECO:0000313" key="2">
    <source>
        <dbReference type="Proteomes" id="UP001638806"/>
    </source>
</evidence>
<sequence>MGFDLHAEGTNDPKDVRNLRTHVVALIASMSALAMGYDTSVIGGTMALDSFRRDFGLLKASGTYRDTLQGNIVSTFQAGCFFGSLLMFPLAEKIGRKRPSLSRL</sequence>
<keyword evidence="2" id="KW-1185">Reference proteome</keyword>
<dbReference type="EMBL" id="JBGNUJ010000007">
    <property type="protein sequence ID" value="KAL3957582.1"/>
    <property type="molecule type" value="Genomic_DNA"/>
</dbReference>
<protein>
    <submittedName>
        <fullName evidence="1">Uncharacterized protein</fullName>
    </submittedName>
</protein>
<reference evidence="1" key="1">
    <citation type="submission" date="2024-12" db="EMBL/GenBank/DDBJ databases">
        <title>Comparative genomics and development of molecular markers within Purpureocillium lilacinum and among Purpureocillium species.</title>
        <authorList>
            <person name="Yeh Z.-Y."/>
            <person name="Ni N.-T."/>
            <person name="Lo P.-H."/>
            <person name="Mushyakhwo K."/>
            <person name="Lin C.-F."/>
            <person name="Nai Y.-S."/>
        </authorList>
    </citation>
    <scope>NUCLEOTIDE SEQUENCE</scope>
    <source>
        <strain evidence="1">NCHU-NPUST-175</strain>
    </source>
</reference>
<gene>
    <name evidence="1" type="ORF">ACCO45_008160</name>
</gene>
<dbReference type="Proteomes" id="UP001638806">
    <property type="component" value="Unassembled WGS sequence"/>
</dbReference>
<organism evidence="1 2">
    <name type="scientific">Purpureocillium lilacinum</name>
    <name type="common">Paecilomyces lilacinus</name>
    <dbReference type="NCBI Taxonomy" id="33203"/>
    <lineage>
        <taxon>Eukaryota</taxon>
        <taxon>Fungi</taxon>
        <taxon>Dikarya</taxon>
        <taxon>Ascomycota</taxon>
        <taxon>Pezizomycotina</taxon>
        <taxon>Sordariomycetes</taxon>
        <taxon>Hypocreomycetidae</taxon>
        <taxon>Hypocreales</taxon>
        <taxon>Ophiocordycipitaceae</taxon>
        <taxon>Purpureocillium</taxon>
    </lineage>
</organism>